<dbReference type="InterPro" id="IPR013424">
    <property type="entry name" value="Ice-binding_C"/>
</dbReference>
<feature type="chain" id="PRO_5002636158" evidence="1">
    <location>
        <begin position="25"/>
        <end position="278"/>
    </location>
</feature>
<feature type="signal peptide" evidence="1">
    <location>
        <begin position="1"/>
        <end position="24"/>
    </location>
</feature>
<accession>A1K9U5</accession>
<name>A1K9U5_AZOSB</name>
<dbReference type="AlphaFoldDB" id="A1K9U5"/>
<dbReference type="Pfam" id="PF07589">
    <property type="entry name" value="PEP-CTERM"/>
    <property type="match status" value="1"/>
</dbReference>
<keyword evidence="4" id="KW-1185">Reference proteome</keyword>
<dbReference type="NCBIfam" id="TIGR02595">
    <property type="entry name" value="PEP_CTERM"/>
    <property type="match status" value="1"/>
</dbReference>
<proteinExistence type="predicted"/>
<feature type="domain" description="Ice-binding protein C-terminal" evidence="2">
    <location>
        <begin position="250"/>
        <end position="272"/>
    </location>
</feature>
<keyword evidence="1" id="KW-0732">Signal</keyword>
<dbReference type="RefSeq" id="WP_011766709.1">
    <property type="nucleotide sequence ID" value="NC_008702.1"/>
</dbReference>
<protein>
    <submittedName>
        <fullName evidence="3">Hypothetical secreted protein</fullName>
    </submittedName>
</protein>
<dbReference type="KEGG" id="azo:azo2984"/>
<dbReference type="Proteomes" id="UP000002588">
    <property type="component" value="Chromosome"/>
</dbReference>
<reference evidence="3 4" key="1">
    <citation type="journal article" date="2006" name="Nat. Biotechnol.">
        <title>Complete genome of the mutualistic, N2-fixing grass endophyte Azoarcus sp. strain BH72.</title>
        <authorList>
            <person name="Krause A."/>
            <person name="Ramakumar A."/>
            <person name="Bartels D."/>
            <person name="Battistoni F."/>
            <person name="Bekel T."/>
            <person name="Boch J."/>
            <person name="Boehm M."/>
            <person name="Friedrich F."/>
            <person name="Hurek T."/>
            <person name="Krause L."/>
            <person name="Linke B."/>
            <person name="McHardy A.C."/>
            <person name="Sarkar A."/>
            <person name="Schneiker S."/>
            <person name="Syed A.A."/>
            <person name="Thauer R."/>
            <person name="Vorhoelter F.-J."/>
            <person name="Weidner S."/>
            <person name="Puehler A."/>
            <person name="Reinhold-Hurek B."/>
            <person name="Kaiser O."/>
            <person name="Goesmann A."/>
        </authorList>
    </citation>
    <scope>NUCLEOTIDE SEQUENCE [LARGE SCALE GENOMIC DNA]</scope>
    <source>
        <strain evidence="3 4">BH72</strain>
    </source>
</reference>
<gene>
    <name evidence="3" type="ordered locus">azo2984</name>
</gene>
<evidence type="ECO:0000313" key="4">
    <source>
        <dbReference type="Proteomes" id="UP000002588"/>
    </source>
</evidence>
<organism evidence="3 4">
    <name type="scientific">Azoarcus sp. (strain BH72)</name>
    <dbReference type="NCBI Taxonomy" id="418699"/>
    <lineage>
        <taxon>Bacteria</taxon>
        <taxon>Pseudomonadati</taxon>
        <taxon>Pseudomonadota</taxon>
        <taxon>Betaproteobacteria</taxon>
        <taxon>Rhodocyclales</taxon>
        <taxon>Zoogloeaceae</taxon>
        <taxon>Azoarcus</taxon>
    </lineage>
</organism>
<dbReference type="HOGENOM" id="CLU_999829_0_0_4"/>
<evidence type="ECO:0000256" key="1">
    <source>
        <dbReference type="SAM" id="SignalP"/>
    </source>
</evidence>
<evidence type="ECO:0000259" key="2">
    <source>
        <dbReference type="Pfam" id="PF07589"/>
    </source>
</evidence>
<evidence type="ECO:0000313" key="3">
    <source>
        <dbReference type="EMBL" id="CAL95600.1"/>
    </source>
</evidence>
<dbReference type="EMBL" id="AM406670">
    <property type="protein sequence ID" value="CAL95600.1"/>
    <property type="molecule type" value="Genomic_DNA"/>
</dbReference>
<sequence>MNKPTRFHLLAALTLTLGSSAANATFITYSFTGATAGSYQSDQSYTYDSATGHAYSPTYGTTSDHVTASMSFVVDANRYKNIGGAAGYTTSGFQTLPSPAWLGSSSSASSPLMSLALASFGDIASSLTAYTSAYSGNTGALSLFDQVAYLAPTYTYDDAGRVTSFESLLTMNRVLLAGDVTLDLVDGQLLPVAIGSLDWGQIDQLSMAQRITYRYDADGNLVGSTEALTQKVSRLDIADWRISFSTPATAVPEPASLVLACLGLAGLGLRRRRVAPAA</sequence>